<evidence type="ECO:0000256" key="2">
    <source>
        <dbReference type="SAM" id="Phobius"/>
    </source>
</evidence>
<accession>A0AAN9MMG4</accession>
<dbReference type="EMBL" id="JAYMYR010000006">
    <property type="protein sequence ID" value="KAK7355539.1"/>
    <property type="molecule type" value="Genomic_DNA"/>
</dbReference>
<feature type="transmembrane region" description="Helical" evidence="2">
    <location>
        <begin position="926"/>
        <end position="947"/>
    </location>
</feature>
<dbReference type="PANTHER" id="PTHR36738">
    <property type="entry name" value="EXPRESSED PROTEIN"/>
    <property type="match status" value="1"/>
</dbReference>
<dbReference type="AlphaFoldDB" id="A0AAN9MMG4"/>
<keyword evidence="5" id="KW-1185">Reference proteome</keyword>
<protein>
    <recommendedName>
        <fullName evidence="3">AMP-activated protein kinase glycogen-binding domain-containing protein</fullName>
    </recommendedName>
</protein>
<keyword evidence="2" id="KW-0472">Membrane</keyword>
<dbReference type="SUPFAM" id="SSF81296">
    <property type="entry name" value="E set domains"/>
    <property type="match status" value="1"/>
</dbReference>
<feature type="region of interest" description="Disordered" evidence="1">
    <location>
        <begin position="27"/>
        <end position="50"/>
    </location>
</feature>
<evidence type="ECO:0000256" key="1">
    <source>
        <dbReference type="SAM" id="MobiDB-lite"/>
    </source>
</evidence>
<keyword evidence="2" id="KW-1133">Transmembrane helix</keyword>
<feature type="transmembrane region" description="Helical" evidence="2">
    <location>
        <begin position="862"/>
        <end position="882"/>
    </location>
</feature>
<dbReference type="Pfam" id="PF16561">
    <property type="entry name" value="AMPK1_CBM"/>
    <property type="match status" value="1"/>
</dbReference>
<feature type="compositionally biased region" description="Basic residues" evidence="1">
    <location>
        <begin position="39"/>
        <end position="50"/>
    </location>
</feature>
<reference evidence="4 5" key="1">
    <citation type="submission" date="2024-01" db="EMBL/GenBank/DDBJ databases">
        <title>The genomes of 5 underutilized Papilionoideae crops provide insights into root nodulation and disease resistanc.</title>
        <authorList>
            <person name="Jiang F."/>
        </authorList>
    </citation>
    <scope>NUCLEOTIDE SEQUENCE [LARGE SCALE GENOMIC DNA]</scope>
    <source>
        <strain evidence="4">JINMINGXINNONG_FW02</strain>
        <tissue evidence="4">Leaves</tissue>
    </source>
</reference>
<dbReference type="GO" id="GO:0009507">
    <property type="term" value="C:chloroplast"/>
    <property type="evidence" value="ECO:0007669"/>
    <property type="project" value="UniProtKB-ARBA"/>
</dbReference>
<dbReference type="InterPro" id="IPR032640">
    <property type="entry name" value="AMPK1_CBM"/>
</dbReference>
<dbReference type="Gene3D" id="2.60.40.10">
    <property type="entry name" value="Immunoglobulins"/>
    <property type="match status" value="1"/>
</dbReference>
<feature type="transmembrane region" description="Helical" evidence="2">
    <location>
        <begin position="823"/>
        <end position="841"/>
    </location>
</feature>
<feature type="domain" description="AMP-activated protein kinase glycogen-binding" evidence="3">
    <location>
        <begin position="631"/>
        <end position="715"/>
    </location>
</feature>
<name>A0AAN9MMG4_PHACN</name>
<feature type="transmembrane region" description="Helical" evidence="2">
    <location>
        <begin position="894"/>
        <end position="914"/>
    </location>
</feature>
<keyword evidence="2" id="KW-0812">Transmembrane</keyword>
<evidence type="ECO:0000313" key="4">
    <source>
        <dbReference type="EMBL" id="KAK7355539.1"/>
    </source>
</evidence>
<sequence>MGLLLPHLHHSSLSPLHFLSNAPSSSLHHSLSPRTSFSNHRHHHHHRKNQNKVFPLTHSQSLLLHSISAFLDSLSPRFRRSRRIKTDAEICNDIREFLASVGLPEDHIPSTKELLLHGWSFRFPSKLCVLNDLANIVRRRGHKQIQELLTSSLLKADADFLSAETSLDERLDAANDFEDPIAGQNEKVDSLVDNVETSSEYFLGSSSSCLYVNSSSSLAEGTDIVEEALSNLTIEDGLREVKGHAEVVSNATEENLYPTEVTIVDDDCDSLYPNFSSQSSIMPAEISGELPFETGSSGNSESEDSLMGKTIGQLTLWTENDSGTSFNDSNLGAEEKEFSDLEQKDFGALEGQDDDNDDVVENVTTISEVSIRENLSGDGRLESIVHSADSSSTNLDTLANLSLKEKVAKFIQNGDLDPVEDHVSGISIGDDPQESKETIESELDMYIPPPGSRPPQDNNVMAHGNSLTSKLDLTGPLDLDKPLWGDHLPHEDRTTHFDKDANTETPKNLKDLELSLLREQIEKEKVLDYLLFEHSSFLGLAFTVEFEPIRSQFLCIFSGISQLALSILQTKAEAEISKARKLISEKDVELHTAEESLSGLKEDAPEATTLGAIGQGGRIAENIYLLLLDLPVQIEFCGDGDIVEVAGSFNGWHHRIKLDPQPSTSAVDLGGSRSSRFWSTILWLYPGAYEIKFVVDGKWITDPQRESLMDQERRRKNEQNLNECRLLPSFAFSLSSPSSALFQSRHSFAKCHASKQNSPLQLEHIKSRDNNQITLHSFSPFPLLCAASLLPGGEAVGSVFGPFVDLVKSWNLPDWLVHWGHPANMAVVLFAMGGYGTYLGFRIRYSDNVEEKAKAKDLHPKLLAGMFFFFALGATGGITALLTSDKPIFESPHAVTGVIGLALLTIQTILPSLFEGNPGLRNVHGILGSGIMTLFLVHFALGLQLGFSY</sequence>
<dbReference type="InterPro" id="IPR025067">
    <property type="entry name" value="DUF4079"/>
</dbReference>
<organism evidence="4 5">
    <name type="scientific">Phaseolus coccineus</name>
    <name type="common">Scarlet runner bean</name>
    <name type="synonym">Phaseolus multiflorus</name>
    <dbReference type="NCBI Taxonomy" id="3886"/>
    <lineage>
        <taxon>Eukaryota</taxon>
        <taxon>Viridiplantae</taxon>
        <taxon>Streptophyta</taxon>
        <taxon>Embryophyta</taxon>
        <taxon>Tracheophyta</taxon>
        <taxon>Spermatophyta</taxon>
        <taxon>Magnoliopsida</taxon>
        <taxon>eudicotyledons</taxon>
        <taxon>Gunneridae</taxon>
        <taxon>Pentapetalae</taxon>
        <taxon>rosids</taxon>
        <taxon>fabids</taxon>
        <taxon>Fabales</taxon>
        <taxon>Fabaceae</taxon>
        <taxon>Papilionoideae</taxon>
        <taxon>50 kb inversion clade</taxon>
        <taxon>NPAAA clade</taxon>
        <taxon>indigoferoid/millettioid clade</taxon>
        <taxon>Phaseoleae</taxon>
        <taxon>Phaseolus</taxon>
    </lineage>
</organism>
<dbReference type="InterPro" id="IPR013783">
    <property type="entry name" value="Ig-like_fold"/>
</dbReference>
<dbReference type="Pfam" id="PF13301">
    <property type="entry name" value="DUF4079"/>
    <property type="match status" value="1"/>
</dbReference>
<dbReference type="Proteomes" id="UP001374584">
    <property type="component" value="Unassembled WGS sequence"/>
</dbReference>
<dbReference type="GO" id="GO:0016020">
    <property type="term" value="C:membrane"/>
    <property type="evidence" value="ECO:0007669"/>
    <property type="project" value="TreeGrafter"/>
</dbReference>
<dbReference type="InterPro" id="IPR014756">
    <property type="entry name" value="Ig_E-set"/>
</dbReference>
<evidence type="ECO:0000313" key="5">
    <source>
        <dbReference type="Proteomes" id="UP001374584"/>
    </source>
</evidence>
<gene>
    <name evidence="4" type="ORF">VNO80_14797</name>
</gene>
<proteinExistence type="predicted"/>
<evidence type="ECO:0000259" key="3">
    <source>
        <dbReference type="Pfam" id="PF16561"/>
    </source>
</evidence>
<dbReference type="PANTHER" id="PTHR36738:SF1">
    <property type="entry name" value="EXPRESSED PROTEIN"/>
    <property type="match status" value="1"/>
</dbReference>
<comment type="caution">
    <text evidence="4">The sequence shown here is derived from an EMBL/GenBank/DDBJ whole genome shotgun (WGS) entry which is preliminary data.</text>
</comment>
<dbReference type="CDD" id="cd02859">
    <property type="entry name" value="E_set_AMPKbeta_like_N"/>
    <property type="match status" value="1"/>
</dbReference>